<dbReference type="EMBL" id="JARK01001527">
    <property type="protein sequence ID" value="EYB92719.1"/>
    <property type="molecule type" value="Genomic_DNA"/>
</dbReference>
<dbReference type="Proteomes" id="UP000024635">
    <property type="component" value="Unassembled WGS sequence"/>
</dbReference>
<proteinExistence type="predicted"/>
<evidence type="ECO:0000313" key="1">
    <source>
        <dbReference type="EMBL" id="EYB92719.1"/>
    </source>
</evidence>
<reference evidence="2" key="1">
    <citation type="journal article" date="2015" name="Nat. Genet.">
        <title>The genome and transcriptome of the zoonotic hookworm Ancylostoma ceylanicum identify infection-specific gene families.</title>
        <authorList>
            <person name="Schwarz E.M."/>
            <person name="Hu Y."/>
            <person name="Antoshechkin I."/>
            <person name="Miller M.M."/>
            <person name="Sternberg P.W."/>
            <person name="Aroian R.V."/>
        </authorList>
    </citation>
    <scope>NUCLEOTIDE SEQUENCE</scope>
    <source>
        <strain evidence="2">HY135</strain>
    </source>
</reference>
<evidence type="ECO:0000313" key="2">
    <source>
        <dbReference type="Proteomes" id="UP000024635"/>
    </source>
</evidence>
<accession>A0A016SQW9</accession>
<sequence>MANPALRRTEYNKERCENGDFQSYKGTRIIQTYVERGVPFEVPCYSCLRNQSGLTTVFFLISSRNFAADIDLHERREAFGDTADIAIPLSSWLLHQFKHNQSSDVSKYGAYGAQFVFGLGRAAGGHTSMEFQEILRDNTGRLQVNVVNTSFVIALARSAEDKDRTAVYEKFYGGLTLICAQLVDNEPRSLGFIHNIDYLVNPLSADDGDRFFQQAMNYEDFELLNSTSTLPFTSAPINIKIDISWEAWSCCSACCCSVKLCGLYSNEKKCHELDSYRTRRGFLSVFLLNPEKEVDTGL</sequence>
<protein>
    <submittedName>
        <fullName evidence="1">Uncharacterized protein</fullName>
    </submittedName>
</protein>
<gene>
    <name evidence="1" type="primary">Acey_s0191.g1333</name>
    <name evidence="1" type="ORF">Y032_0191g1333</name>
</gene>
<keyword evidence="2" id="KW-1185">Reference proteome</keyword>
<comment type="caution">
    <text evidence="1">The sequence shown here is derived from an EMBL/GenBank/DDBJ whole genome shotgun (WGS) entry which is preliminary data.</text>
</comment>
<name>A0A016SQW9_9BILA</name>
<dbReference type="AlphaFoldDB" id="A0A016SQW9"/>
<dbReference type="OrthoDB" id="5867197at2759"/>
<organism evidence="1 2">
    <name type="scientific">Ancylostoma ceylanicum</name>
    <dbReference type="NCBI Taxonomy" id="53326"/>
    <lineage>
        <taxon>Eukaryota</taxon>
        <taxon>Metazoa</taxon>
        <taxon>Ecdysozoa</taxon>
        <taxon>Nematoda</taxon>
        <taxon>Chromadorea</taxon>
        <taxon>Rhabditida</taxon>
        <taxon>Rhabditina</taxon>
        <taxon>Rhabditomorpha</taxon>
        <taxon>Strongyloidea</taxon>
        <taxon>Ancylostomatidae</taxon>
        <taxon>Ancylostomatinae</taxon>
        <taxon>Ancylostoma</taxon>
    </lineage>
</organism>